<gene>
    <name evidence="9" type="primary">QPCTL</name>
</gene>
<accession>A0ABM4G004</accession>
<dbReference type="GeneID" id="136994955"/>
<dbReference type="Proteomes" id="UP001652627">
    <property type="component" value="Chromosome 35"/>
</dbReference>
<evidence type="ECO:0000256" key="3">
    <source>
        <dbReference type="ARBA" id="ARBA00012012"/>
    </source>
</evidence>
<evidence type="ECO:0000256" key="5">
    <source>
        <dbReference type="ARBA" id="ARBA00023315"/>
    </source>
</evidence>
<keyword evidence="8" id="KW-1185">Reference proteome</keyword>
<dbReference type="EC" id="2.3.2.5" evidence="3"/>
<evidence type="ECO:0000256" key="6">
    <source>
        <dbReference type="SAM" id="MobiDB-lite"/>
    </source>
</evidence>
<keyword evidence="5" id="KW-0012">Acyltransferase</keyword>
<evidence type="ECO:0000256" key="4">
    <source>
        <dbReference type="ARBA" id="ARBA00022679"/>
    </source>
</evidence>
<evidence type="ECO:0000313" key="9">
    <source>
        <dbReference type="RefSeq" id="XP_067170496.1"/>
    </source>
</evidence>
<protein>
    <recommendedName>
        <fullName evidence="3">glutaminyl-peptide cyclotransferase</fullName>
        <ecNumber evidence="3">2.3.2.5</ecNumber>
    </recommendedName>
</protein>
<dbReference type="Pfam" id="PF04389">
    <property type="entry name" value="Peptidase_M28"/>
    <property type="match status" value="1"/>
</dbReference>
<evidence type="ECO:0000259" key="7">
    <source>
        <dbReference type="Pfam" id="PF04389"/>
    </source>
</evidence>
<keyword evidence="4" id="KW-0808">Transferase</keyword>
<dbReference type="RefSeq" id="XP_067170496.1">
    <property type="nucleotide sequence ID" value="XM_067314395.1"/>
</dbReference>
<organism evidence="8 9">
    <name type="scientific">Apteryx mantelli</name>
    <name type="common">North Island brown kiwi</name>
    <dbReference type="NCBI Taxonomy" id="2696672"/>
    <lineage>
        <taxon>Eukaryota</taxon>
        <taxon>Metazoa</taxon>
        <taxon>Chordata</taxon>
        <taxon>Craniata</taxon>
        <taxon>Vertebrata</taxon>
        <taxon>Euteleostomi</taxon>
        <taxon>Archelosauria</taxon>
        <taxon>Archosauria</taxon>
        <taxon>Dinosauria</taxon>
        <taxon>Saurischia</taxon>
        <taxon>Theropoda</taxon>
        <taxon>Coelurosauria</taxon>
        <taxon>Aves</taxon>
        <taxon>Palaeognathae</taxon>
        <taxon>Apterygiformes</taxon>
        <taxon>Apterygidae</taxon>
        <taxon>Apteryx</taxon>
    </lineage>
</organism>
<dbReference type="PANTHER" id="PTHR12283">
    <property type="entry name" value="GLUTAMINYL-PEPTIDE CYCLOTRANSFERASE"/>
    <property type="match status" value="1"/>
</dbReference>
<feature type="region of interest" description="Disordered" evidence="6">
    <location>
        <begin position="1"/>
        <end position="34"/>
    </location>
</feature>
<reference evidence="9" key="1">
    <citation type="submission" date="2025-08" db="UniProtKB">
        <authorList>
            <consortium name="RefSeq"/>
        </authorList>
    </citation>
    <scope>IDENTIFICATION</scope>
    <source>
        <tissue evidence="9">Blood</tissue>
    </source>
</reference>
<dbReference type="SUPFAM" id="SSF53187">
    <property type="entry name" value="Zn-dependent exopeptidases"/>
    <property type="match status" value="1"/>
</dbReference>
<dbReference type="PANTHER" id="PTHR12283:SF3">
    <property type="entry name" value="GLUTAMINYL-PEPTIDE CYCLOTRANSFERASE-LIKE PROTEIN"/>
    <property type="match status" value="1"/>
</dbReference>
<comment type="catalytic activity">
    <reaction evidence="1">
        <text>N-terminal L-glutaminyl-[peptide] = N-terminal 5-oxo-L-prolyl-[peptide] + NH4(+)</text>
        <dbReference type="Rhea" id="RHEA:23652"/>
        <dbReference type="Rhea" id="RHEA-COMP:11736"/>
        <dbReference type="Rhea" id="RHEA-COMP:11846"/>
        <dbReference type="ChEBI" id="CHEBI:28938"/>
        <dbReference type="ChEBI" id="CHEBI:64722"/>
        <dbReference type="ChEBI" id="CHEBI:87215"/>
        <dbReference type="EC" id="2.3.2.5"/>
    </reaction>
</comment>
<evidence type="ECO:0000256" key="1">
    <source>
        <dbReference type="ARBA" id="ARBA00000001"/>
    </source>
</evidence>
<evidence type="ECO:0000256" key="2">
    <source>
        <dbReference type="ARBA" id="ARBA00006014"/>
    </source>
</evidence>
<dbReference type="InterPro" id="IPR040234">
    <property type="entry name" value="QC/QCL"/>
</dbReference>
<dbReference type="InterPro" id="IPR007484">
    <property type="entry name" value="Peptidase_M28"/>
</dbReference>
<comment type="similarity">
    <text evidence="2">Belongs to the glutaminyl-peptide cyclotransferase family.</text>
</comment>
<evidence type="ECO:0000313" key="8">
    <source>
        <dbReference type="Proteomes" id="UP001652627"/>
    </source>
</evidence>
<proteinExistence type="inferred from homology"/>
<sequence>MTSPRRAPGAPGGPAAAAAAAAARGGGRGRPVPVPVPVPVPGAGLCPPPPRHCPRPRPLPVLLALAAAAAFLYAAWPPVGDPAGNAPPGGRRGRSEAELRELAAALEPRRLRETFLRPLLRPRVPGSAGSRAARQHLAARLGALSAGWRLELDAFEAATPRGPVAFASLVATAAPAAARRRLALACHYDSKALPPDARGRPFVGATDSALPCALLLELAAALDARLRHAARQGADTTLQLLFLDGEEAFGEWSASDSLYGARHLAARMAAAPHPPGGTQLGAISLLVLLDLLGAPEPTIYSHFARTHAWFLQLVAIEKRLHRLGLLRSHPREQMYFQPGPAPGPVEDDHVPFLQRGVPVLHLIPTPFPRVWHTPEDTEANLDPPTAENLGKILAVFVADFLRL</sequence>
<dbReference type="Gene3D" id="3.40.630.10">
    <property type="entry name" value="Zn peptidases"/>
    <property type="match status" value="1"/>
</dbReference>
<feature type="compositionally biased region" description="Low complexity" evidence="6">
    <location>
        <begin position="1"/>
        <end position="23"/>
    </location>
</feature>
<feature type="domain" description="Peptidase M28" evidence="7">
    <location>
        <begin position="170"/>
        <end position="396"/>
    </location>
</feature>
<name>A0ABM4G004_9AVES</name>